<feature type="transmembrane region" description="Helical" evidence="2">
    <location>
        <begin position="249"/>
        <end position="268"/>
    </location>
</feature>
<keyword evidence="4" id="KW-1185">Reference proteome</keyword>
<keyword evidence="2" id="KW-0812">Transmembrane</keyword>
<evidence type="ECO:0000313" key="4">
    <source>
        <dbReference type="Proteomes" id="UP000094236"/>
    </source>
</evidence>
<dbReference type="STRING" id="669874.A0A1E4TTT0"/>
<feature type="transmembrane region" description="Helical" evidence="2">
    <location>
        <begin position="172"/>
        <end position="196"/>
    </location>
</feature>
<feature type="transmembrane region" description="Helical" evidence="2">
    <location>
        <begin position="134"/>
        <end position="151"/>
    </location>
</feature>
<gene>
    <name evidence="3" type="ORF">PACTADRAFT_49953</name>
</gene>
<name>A0A1E4TTT0_PACTA</name>
<dbReference type="OrthoDB" id="10256463at2759"/>
<evidence type="ECO:0000256" key="1">
    <source>
        <dbReference type="SAM" id="MobiDB-lite"/>
    </source>
</evidence>
<dbReference type="PANTHER" id="PTHR12822">
    <property type="entry name" value="PROTEIN YIPF"/>
    <property type="match status" value="1"/>
</dbReference>
<sequence>MSQRYDPIGGRTAESSNPFEDSEAIEPDQGGVSGGGDADEDVFDIEPDIPMAVPETNGNGNGKSSERESIVPDVAVGGGGGAYKNKSYEGGLFSTNYYRQFFDLNTAEFFTNCYKSINPFNQLQDSELNEVGDLYGAIWITGTLIVLLFFSNSLSNLIMEWLNHKDTNNKNYFNLLVFSINLLYGYLFIIPLLLYVLLRFYFKLSFILPLSKIISIYGYSNIWWIPAAFLSIVRGILSNHQILKRILEWCLIGFGGILSGLSIFTKLFSILQQSFSTGSSIGPESLKYTYLISGFLGLCHIGFTIAVKVSFFGKIQ</sequence>
<dbReference type="GO" id="GO:0016192">
    <property type="term" value="P:vesicle-mediated transport"/>
    <property type="evidence" value="ECO:0007669"/>
    <property type="project" value="InterPro"/>
</dbReference>
<dbReference type="GO" id="GO:0031267">
    <property type="term" value="F:small GTPase binding"/>
    <property type="evidence" value="ECO:0007669"/>
    <property type="project" value="InterPro"/>
</dbReference>
<evidence type="ECO:0000313" key="3">
    <source>
        <dbReference type="EMBL" id="ODV95213.1"/>
    </source>
</evidence>
<protein>
    <recommendedName>
        <fullName evidence="5">Protein YIP</fullName>
    </recommendedName>
</protein>
<reference evidence="4" key="1">
    <citation type="submission" date="2016-05" db="EMBL/GenBank/DDBJ databases">
        <title>Comparative genomics of biotechnologically important yeasts.</title>
        <authorList>
            <consortium name="DOE Joint Genome Institute"/>
            <person name="Riley R."/>
            <person name="Haridas S."/>
            <person name="Wolfe K.H."/>
            <person name="Lopes M.R."/>
            <person name="Hittinger C.T."/>
            <person name="Goker M."/>
            <person name="Salamov A."/>
            <person name="Wisecaver J."/>
            <person name="Long T.M."/>
            <person name="Aerts A.L."/>
            <person name="Barry K."/>
            <person name="Choi C."/>
            <person name="Clum A."/>
            <person name="Coughlan A.Y."/>
            <person name="Deshpande S."/>
            <person name="Douglass A.P."/>
            <person name="Hanson S.J."/>
            <person name="Klenk H.-P."/>
            <person name="Labutti K."/>
            <person name="Lapidus A."/>
            <person name="Lindquist E."/>
            <person name="Lipzen A."/>
            <person name="Meier-Kolthoff J.P."/>
            <person name="Ohm R.A."/>
            <person name="Otillar R.P."/>
            <person name="Pangilinan J."/>
            <person name="Peng Y."/>
            <person name="Rokas A."/>
            <person name="Rosa C.A."/>
            <person name="Scheuner C."/>
            <person name="Sibirny A.A."/>
            <person name="Slot J.C."/>
            <person name="Stielow J.B."/>
            <person name="Sun H."/>
            <person name="Kurtzman C.P."/>
            <person name="Blackwell M."/>
            <person name="Grigoriev I.V."/>
            <person name="Jeffries T.W."/>
        </authorList>
    </citation>
    <scope>NUCLEOTIDE SEQUENCE [LARGE SCALE GENOMIC DNA]</scope>
    <source>
        <strain evidence="4">NRRL Y-2460</strain>
    </source>
</reference>
<dbReference type="InterPro" id="IPR039765">
    <property type="entry name" value="Yip5/YIPF1/YIPF2"/>
</dbReference>
<dbReference type="GO" id="GO:0005794">
    <property type="term" value="C:Golgi apparatus"/>
    <property type="evidence" value="ECO:0007669"/>
    <property type="project" value="InterPro"/>
</dbReference>
<feature type="region of interest" description="Disordered" evidence="1">
    <location>
        <begin position="1"/>
        <end position="69"/>
    </location>
</feature>
<keyword evidence="2" id="KW-0472">Membrane</keyword>
<proteinExistence type="predicted"/>
<evidence type="ECO:0008006" key="5">
    <source>
        <dbReference type="Google" id="ProtNLM"/>
    </source>
</evidence>
<feature type="transmembrane region" description="Helical" evidence="2">
    <location>
        <begin position="216"/>
        <end position="237"/>
    </location>
</feature>
<feature type="transmembrane region" description="Helical" evidence="2">
    <location>
        <begin position="288"/>
        <end position="311"/>
    </location>
</feature>
<dbReference type="PANTHER" id="PTHR12822:SF2">
    <property type="entry name" value="PROTEIN YIPF"/>
    <property type="match status" value="1"/>
</dbReference>
<feature type="compositionally biased region" description="Acidic residues" evidence="1">
    <location>
        <begin position="37"/>
        <end position="47"/>
    </location>
</feature>
<dbReference type="AlphaFoldDB" id="A0A1E4TTT0"/>
<dbReference type="Proteomes" id="UP000094236">
    <property type="component" value="Unassembled WGS sequence"/>
</dbReference>
<keyword evidence="2" id="KW-1133">Transmembrane helix</keyword>
<dbReference type="EMBL" id="KV454014">
    <property type="protein sequence ID" value="ODV95213.1"/>
    <property type="molecule type" value="Genomic_DNA"/>
</dbReference>
<accession>A0A1E4TTT0</accession>
<organism evidence="3 4">
    <name type="scientific">Pachysolen tannophilus NRRL Y-2460</name>
    <dbReference type="NCBI Taxonomy" id="669874"/>
    <lineage>
        <taxon>Eukaryota</taxon>
        <taxon>Fungi</taxon>
        <taxon>Dikarya</taxon>
        <taxon>Ascomycota</taxon>
        <taxon>Saccharomycotina</taxon>
        <taxon>Pichiomycetes</taxon>
        <taxon>Pachysolenaceae</taxon>
        <taxon>Pachysolen</taxon>
    </lineage>
</organism>
<evidence type="ECO:0000256" key="2">
    <source>
        <dbReference type="SAM" id="Phobius"/>
    </source>
</evidence>